<comment type="caution">
    <text evidence="13">The sequence shown here is derived from an EMBL/GenBank/DDBJ whole genome shotgun (WGS) entry which is preliminary data.</text>
</comment>
<dbReference type="Gene3D" id="1.10.3810.10">
    <property type="entry name" value="Biosynthetic peptidoglycan transglycosylase-like"/>
    <property type="match status" value="1"/>
</dbReference>
<dbReference type="EC" id="2.4.99.28" evidence="11"/>
<dbReference type="InterPro" id="IPR001264">
    <property type="entry name" value="Glyco_trans_51"/>
</dbReference>
<dbReference type="NCBIfam" id="TIGR02070">
    <property type="entry name" value="mono_pep_trsgly"/>
    <property type="match status" value="1"/>
</dbReference>
<name>A0A4Z0F918_9GAMM</name>
<keyword evidence="2 11" id="KW-0997">Cell inner membrane</keyword>
<comment type="similarity">
    <text evidence="11">Belongs to the glycosyltransferase 51 family.</text>
</comment>
<dbReference type="UniPathway" id="UPA00219"/>
<dbReference type="GO" id="GO:0009252">
    <property type="term" value="P:peptidoglycan biosynthetic process"/>
    <property type="evidence" value="ECO:0007669"/>
    <property type="project" value="UniProtKB-UniRule"/>
</dbReference>
<dbReference type="PANTHER" id="PTHR30400">
    <property type="entry name" value="MONOFUNCTIONAL BIOSYNTHETIC PEPTIDOGLYCAN TRANSGLYCOSYLASE"/>
    <property type="match status" value="1"/>
</dbReference>
<keyword evidence="10 11" id="KW-0961">Cell wall biogenesis/degradation</keyword>
<dbReference type="InterPro" id="IPR036950">
    <property type="entry name" value="PBP_transglycosylase"/>
</dbReference>
<dbReference type="OrthoDB" id="9766909at2"/>
<dbReference type="GO" id="GO:0005886">
    <property type="term" value="C:plasma membrane"/>
    <property type="evidence" value="ECO:0007669"/>
    <property type="project" value="UniProtKB-SubCell"/>
</dbReference>
<dbReference type="SUPFAM" id="SSF53955">
    <property type="entry name" value="Lysozyme-like"/>
    <property type="match status" value="1"/>
</dbReference>
<keyword evidence="8 11" id="KW-1133">Transmembrane helix</keyword>
<comment type="subcellular location">
    <subcellularLocation>
        <location evidence="11">Cell inner membrane</location>
        <topology evidence="11">Single-pass membrane protein</topology>
    </subcellularLocation>
</comment>
<evidence type="ECO:0000256" key="2">
    <source>
        <dbReference type="ARBA" id="ARBA00022519"/>
    </source>
</evidence>
<evidence type="ECO:0000256" key="1">
    <source>
        <dbReference type="ARBA" id="ARBA00022475"/>
    </source>
</evidence>
<dbReference type="GO" id="GO:0071555">
    <property type="term" value="P:cell wall organization"/>
    <property type="evidence" value="ECO:0007669"/>
    <property type="project" value="UniProtKB-KW"/>
</dbReference>
<keyword evidence="6 11" id="KW-0133">Cell shape</keyword>
<evidence type="ECO:0000313" key="14">
    <source>
        <dbReference type="Proteomes" id="UP000297890"/>
    </source>
</evidence>
<keyword evidence="4 11" id="KW-0808">Transferase</keyword>
<dbReference type="EMBL" id="SRIO01000013">
    <property type="protein sequence ID" value="TFZ82038.1"/>
    <property type="molecule type" value="Genomic_DNA"/>
</dbReference>
<keyword evidence="14" id="KW-1185">Reference proteome</keyword>
<protein>
    <recommendedName>
        <fullName evidence="11">Biosynthetic peptidoglycan transglycosylase</fullName>
        <ecNumber evidence="11">2.4.99.28</ecNumber>
    </recommendedName>
    <alternativeName>
        <fullName evidence="11">Glycan polymerase</fullName>
    </alternativeName>
    <alternativeName>
        <fullName evidence="11">Peptidoglycan glycosyltransferase MtgA</fullName>
        <shortName evidence="11">PGT</shortName>
    </alternativeName>
</protein>
<feature type="transmembrane region" description="Helical" evidence="11">
    <location>
        <begin position="28"/>
        <end position="51"/>
    </location>
</feature>
<dbReference type="HAMAP" id="MF_00766">
    <property type="entry name" value="PGT_MtgA"/>
    <property type="match status" value="1"/>
</dbReference>
<evidence type="ECO:0000256" key="11">
    <source>
        <dbReference type="HAMAP-Rule" id="MF_00766"/>
    </source>
</evidence>
<keyword evidence="9 11" id="KW-0472">Membrane</keyword>
<evidence type="ECO:0000256" key="9">
    <source>
        <dbReference type="ARBA" id="ARBA00023136"/>
    </source>
</evidence>
<organism evidence="13 14">
    <name type="scientific">Candidatus Macondimonas diazotrophica</name>
    <dbReference type="NCBI Taxonomy" id="2305248"/>
    <lineage>
        <taxon>Bacteria</taxon>
        <taxon>Pseudomonadati</taxon>
        <taxon>Pseudomonadota</taxon>
        <taxon>Gammaproteobacteria</taxon>
        <taxon>Chromatiales</taxon>
        <taxon>Ectothiorhodospiraceae</taxon>
        <taxon>Candidatus Macondimonas</taxon>
    </lineage>
</organism>
<gene>
    <name evidence="11 13" type="primary">mtgA</name>
    <name evidence="13" type="ORF">E4680_10315</name>
</gene>
<evidence type="ECO:0000313" key="13">
    <source>
        <dbReference type="EMBL" id="TFZ82038.1"/>
    </source>
</evidence>
<evidence type="ECO:0000256" key="3">
    <source>
        <dbReference type="ARBA" id="ARBA00022676"/>
    </source>
</evidence>
<sequence>MPLPPPWSPHARSRRAPRRRSPLRRLRLMVWAVVFAALGLTIVPILALRVLPPPISAFMVHQLVRNVAAGERVWPEYRWVPAERISPHLALAVVAAEDQRFPSHFGLDLKAIRQALDHNARGGRVRGASTITQQTAKNLFLWRGRDWLRKGVEAWLAVWMELLLPKARILELYLNLAQFGDHLYGAEAASQRYFGVSAARLNPAQAALLAAVLPNPVRYRVDAPSSSVRQRQLWILRQMRQLGPDYLAAL</sequence>
<evidence type="ECO:0000256" key="4">
    <source>
        <dbReference type="ARBA" id="ARBA00022679"/>
    </source>
</evidence>
<evidence type="ECO:0000259" key="12">
    <source>
        <dbReference type="Pfam" id="PF00912"/>
    </source>
</evidence>
<keyword evidence="5 11" id="KW-0812">Transmembrane</keyword>
<feature type="domain" description="Glycosyl transferase family 51" evidence="12">
    <location>
        <begin position="75"/>
        <end position="239"/>
    </location>
</feature>
<comment type="pathway">
    <text evidence="11">Cell wall biogenesis; peptidoglycan biosynthesis.</text>
</comment>
<proteinExistence type="inferred from homology"/>
<evidence type="ECO:0000256" key="7">
    <source>
        <dbReference type="ARBA" id="ARBA00022984"/>
    </source>
</evidence>
<comment type="function">
    <text evidence="11">Peptidoglycan polymerase that catalyzes glycan chain elongation from lipid-linked precursors.</text>
</comment>
<evidence type="ECO:0000256" key="10">
    <source>
        <dbReference type="ARBA" id="ARBA00023316"/>
    </source>
</evidence>
<keyword evidence="3 11" id="KW-0328">Glycosyltransferase</keyword>
<dbReference type="InterPro" id="IPR011812">
    <property type="entry name" value="Pep_trsgly"/>
</dbReference>
<dbReference type="GO" id="GO:0009274">
    <property type="term" value="C:peptidoglycan-based cell wall"/>
    <property type="evidence" value="ECO:0007669"/>
    <property type="project" value="InterPro"/>
</dbReference>
<reference evidence="13 14" key="1">
    <citation type="journal article" date="2019" name="ISME J.">
        <title>Candidatus Macondimonas diazotrophica, a novel gammaproteobacterial genus dominating crude-oil-contaminated coastal sediments.</title>
        <authorList>
            <person name="Karthikeyan S."/>
            <person name="Konstantinidis K."/>
        </authorList>
    </citation>
    <scope>NUCLEOTIDE SEQUENCE [LARGE SCALE GENOMIC DNA]</scope>
    <source>
        <strain evidence="13 14">KTK01</strain>
    </source>
</reference>
<evidence type="ECO:0000256" key="5">
    <source>
        <dbReference type="ARBA" id="ARBA00022692"/>
    </source>
</evidence>
<comment type="catalytic activity">
    <reaction evidence="11">
        <text>[GlcNAc-(1-&gt;4)-Mur2Ac(oyl-L-Ala-gamma-D-Glu-L-Lys-D-Ala-D-Ala)](n)-di-trans,octa-cis-undecaprenyl diphosphate + beta-D-GlcNAc-(1-&gt;4)-Mur2Ac(oyl-L-Ala-gamma-D-Glu-L-Lys-D-Ala-D-Ala)-di-trans,octa-cis-undecaprenyl diphosphate = [GlcNAc-(1-&gt;4)-Mur2Ac(oyl-L-Ala-gamma-D-Glu-L-Lys-D-Ala-D-Ala)](n+1)-di-trans,octa-cis-undecaprenyl diphosphate + di-trans,octa-cis-undecaprenyl diphosphate + H(+)</text>
        <dbReference type="Rhea" id="RHEA:23708"/>
        <dbReference type="Rhea" id="RHEA-COMP:9602"/>
        <dbReference type="Rhea" id="RHEA-COMP:9603"/>
        <dbReference type="ChEBI" id="CHEBI:15378"/>
        <dbReference type="ChEBI" id="CHEBI:58405"/>
        <dbReference type="ChEBI" id="CHEBI:60033"/>
        <dbReference type="ChEBI" id="CHEBI:78435"/>
        <dbReference type="EC" id="2.4.99.28"/>
    </reaction>
</comment>
<dbReference type="GO" id="GO:0008360">
    <property type="term" value="P:regulation of cell shape"/>
    <property type="evidence" value="ECO:0007669"/>
    <property type="project" value="UniProtKB-KW"/>
</dbReference>
<evidence type="ECO:0000256" key="8">
    <source>
        <dbReference type="ARBA" id="ARBA00022989"/>
    </source>
</evidence>
<keyword evidence="7 11" id="KW-0573">Peptidoglycan synthesis</keyword>
<dbReference type="GO" id="GO:0016763">
    <property type="term" value="F:pentosyltransferase activity"/>
    <property type="evidence" value="ECO:0007669"/>
    <property type="project" value="InterPro"/>
</dbReference>
<dbReference type="Proteomes" id="UP000297890">
    <property type="component" value="Unassembled WGS sequence"/>
</dbReference>
<evidence type="ECO:0000256" key="6">
    <source>
        <dbReference type="ARBA" id="ARBA00022960"/>
    </source>
</evidence>
<dbReference type="PANTHER" id="PTHR30400:SF0">
    <property type="entry name" value="BIOSYNTHETIC PEPTIDOGLYCAN TRANSGLYCOSYLASE"/>
    <property type="match status" value="1"/>
</dbReference>
<dbReference type="AlphaFoldDB" id="A0A4Z0F918"/>
<accession>A0A4Z0F918</accession>
<keyword evidence="1 11" id="KW-1003">Cell membrane</keyword>
<dbReference type="Pfam" id="PF00912">
    <property type="entry name" value="Transgly"/>
    <property type="match status" value="1"/>
</dbReference>
<dbReference type="GO" id="GO:0008955">
    <property type="term" value="F:peptidoglycan glycosyltransferase activity"/>
    <property type="evidence" value="ECO:0007669"/>
    <property type="project" value="UniProtKB-UniRule"/>
</dbReference>
<dbReference type="InterPro" id="IPR023346">
    <property type="entry name" value="Lysozyme-like_dom_sf"/>
</dbReference>